<name>A0ABP8JZK9_9BACT</name>
<proteinExistence type="predicted"/>
<dbReference type="Pfam" id="PF02518">
    <property type="entry name" value="HATPase_c"/>
    <property type="match status" value="1"/>
</dbReference>
<dbReference type="InterPro" id="IPR003594">
    <property type="entry name" value="HATPase_dom"/>
</dbReference>
<evidence type="ECO:0000313" key="5">
    <source>
        <dbReference type="EMBL" id="GAA4398539.1"/>
    </source>
</evidence>
<comment type="catalytic activity">
    <reaction evidence="1">
        <text>ATP + protein L-histidine = ADP + protein N-phospho-L-histidine.</text>
        <dbReference type="EC" id="2.7.13.3"/>
    </reaction>
</comment>
<keyword evidence="3" id="KW-0597">Phosphoprotein</keyword>
<keyword evidence="6" id="KW-1185">Reference proteome</keyword>
<evidence type="ECO:0000256" key="1">
    <source>
        <dbReference type="ARBA" id="ARBA00000085"/>
    </source>
</evidence>
<dbReference type="InterPro" id="IPR004358">
    <property type="entry name" value="Sig_transdc_His_kin-like_C"/>
</dbReference>
<dbReference type="Pfam" id="PF00512">
    <property type="entry name" value="HisKA"/>
    <property type="match status" value="1"/>
</dbReference>
<dbReference type="EMBL" id="BAABHB010000001">
    <property type="protein sequence ID" value="GAA4398539.1"/>
    <property type="molecule type" value="Genomic_DNA"/>
</dbReference>
<dbReference type="InterPro" id="IPR003661">
    <property type="entry name" value="HisK_dim/P_dom"/>
</dbReference>
<evidence type="ECO:0000259" key="4">
    <source>
        <dbReference type="PROSITE" id="PS50109"/>
    </source>
</evidence>
<dbReference type="PROSITE" id="PS50109">
    <property type="entry name" value="HIS_KIN"/>
    <property type="match status" value="1"/>
</dbReference>
<dbReference type="Proteomes" id="UP001500936">
    <property type="component" value="Unassembled WGS sequence"/>
</dbReference>
<protein>
    <recommendedName>
        <fullName evidence="2">histidine kinase</fullName>
        <ecNumber evidence="2">2.7.13.3</ecNumber>
    </recommendedName>
</protein>
<feature type="domain" description="Histidine kinase" evidence="4">
    <location>
        <begin position="186"/>
        <end position="428"/>
    </location>
</feature>
<accession>A0ABP8JZK9</accession>
<dbReference type="InterPro" id="IPR005467">
    <property type="entry name" value="His_kinase_dom"/>
</dbReference>
<dbReference type="SUPFAM" id="SSF47384">
    <property type="entry name" value="Homodimeric domain of signal transducing histidine kinase"/>
    <property type="match status" value="1"/>
</dbReference>
<dbReference type="PANTHER" id="PTHR43547:SF2">
    <property type="entry name" value="HYBRID SIGNAL TRANSDUCTION HISTIDINE KINASE C"/>
    <property type="match status" value="1"/>
</dbReference>
<dbReference type="InterPro" id="IPR036097">
    <property type="entry name" value="HisK_dim/P_sf"/>
</dbReference>
<comment type="caution">
    <text evidence="5">The sequence shown here is derived from an EMBL/GenBank/DDBJ whole genome shotgun (WGS) entry which is preliminary data.</text>
</comment>
<dbReference type="RefSeq" id="WP_345264422.1">
    <property type="nucleotide sequence ID" value="NZ_BAABHB010000001.1"/>
</dbReference>
<sequence length="428" mass="47563">MISNQPTTKVFEELATFLFVRREAILSTWRSLVQSDPKLQMATSLTRTEFNNQIPKILEHMETQIRQGYQEKSVQEEEKNLAAEHGLHRWQKGYKLSEVLTEWSHLQVSILREIDNFQSQLPSPSLAECAHARLIAGQLLHEGIVGSIARYDELKQAEAAGRVYELEKALDQLNELTKQRGEMLRMASHDLRGTFGVVQGAAQMLNITSGDPQRNHTTEMLQRNLRQVRQMVAQLMDLSRLEAGYEQVQLASFDAAGMLRRLSESLQPVAQERGLFWHAEGPEHLMVQGDAIKLQRIAQNLLLNALRFTKTGGVVLTWSVDERAGRWLFSVKDTGPGVSPGSVAILVNKLKGGSVSSRPIVERPATDYDAEPNEPAPDAVSHPSLLAGGEGVGLFIVKRLCELLGASLELESNPGVGSLVTISFPTNY</sequence>
<dbReference type="Gene3D" id="3.30.565.10">
    <property type="entry name" value="Histidine kinase-like ATPase, C-terminal domain"/>
    <property type="match status" value="1"/>
</dbReference>
<dbReference type="CDD" id="cd00082">
    <property type="entry name" value="HisKA"/>
    <property type="match status" value="1"/>
</dbReference>
<gene>
    <name evidence="5" type="ORF">GCM10023187_09320</name>
</gene>
<dbReference type="PANTHER" id="PTHR43547">
    <property type="entry name" value="TWO-COMPONENT HISTIDINE KINASE"/>
    <property type="match status" value="1"/>
</dbReference>
<evidence type="ECO:0000256" key="3">
    <source>
        <dbReference type="ARBA" id="ARBA00022553"/>
    </source>
</evidence>
<evidence type="ECO:0000313" key="6">
    <source>
        <dbReference type="Proteomes" id="UP001500936"/>
    </source>
</evidence>
<evidence type="ECO:0000256" key="2">
    <source>
        <dbReference type="ARBA" id="ARBA00012438"/>
    </source>
</evidence>
<dbReference type="SMART" id="SM00387">
    <property type="entry name" value="HATPase_c"/>
    <property type="match status" value="1"/>
</dbReference>
<dbReference type="SMART" id="SM00388">
    <property type="entry name" value="HisKA"/>
    <property type="match status" value="1"/>
</dbReference>
<dbReference type="Gene3D" id="1.10.287.130">
    <property type="match status" value="1"/>
</dbReference>
<dbReference type="SUPFAM" id="SSF55874">
    <property type="entry name" value="ATPase domain of HSP90 chaperone/DNA topoisomerase II/histidine kinase"/>
    <property type="match status" value="1"/>
</dbReference>
<dbReference type="InterPro" id="IPR036890">
    <property type="entry name" value="HATPase_C_sf"/>
</dbReference>
<organism evidence="5 6">
    <name type="scientific">Nibrella viscosa</name>
    <dbReference type="NCBI Taxonomy" id="1084524"/>
    <lineage>
        <taxon>Bacteria</taxon>
        <taxon>Pseudomonadati</taxon>
        <taxon>Bacteroidota</taxon>
        <taxon>Cytophagia</taxon>
        <taxon>Cytophagales</taxon>
        <taxon>Spirosomataceae</taxon>
        <taxon>Nibrella</taxon>
    </lineage>
</organism>
<dbReference type="EC" id="2.7.13.3" evidence="2"/>
<dbReference type="PRINTS" id="PR00344">
    <property type="entry name" value="BCTRLSENSOR"/>
</dbReference>
<reference evidence="6" key="1">
    <citation type="journal article" date="2019" name="Int. J. Syst. Evol. Microbiol.">
        <title>The Global Catalogue of Microorganisms (GCM) 10K type strain sequencing project: providing services to taxonomists for standard genome sequencing and annotation.</title>
        <authorList>
            <consortium name="The Broad Institute Genomics Platform"/>
            <consortium name="The Broad Institute Genome Sequencing Center for Infectious Disease"/>
            <person name="Wu L."/>
            <person name="Ma J."/>
        </authorList>
    </citation>
    <scope>NUCLEOTIDE SEQUENCE [LARGE SCALE GENOMIC DNA]</scope>
    <source>
        <strain evidence="6">JCM 17925</strain>
    </source>
</reference>